<dbReference type="InterPro" id="IPR001387">
    <property type="entry name" value="Cro/C1-type_HTH"/>
</dbReference>
<dbReference type="InterPro" id="IPR050807">
    <property type="entry name" value="TransReg_Diox_bact_type"/>
</dbReference>
<dbReference type="SMART" id="SM00530">
    <property type="entry name" value="HTH_XRE"/>
    <property type="match status" value="1"/>
</dbReference>
<reference evidence="3" key="1">
    <citation type="submission" date="2020-05" db="EMBL/GenBank/DDBJ databases">
        <authorList>
            <person name="Chiriac C."/>
            <person name="Salcher M."/>
            <person name="Ghai R."/>
            <person name="Kavagutti S V."/>
        </authorList>
    </citation>
    <scope>NUCLEOTIDE SEQUENCE</scope>
</reference>
<evidence type="ECO:0000259" key="2">
    <source>
        <dbReference type="PROSITE" id="PS50943"/>
    </source>
</evidence>
<dbReference type="PROSITE" id="PS50943">
    <property type="entry name" value="HTH_CROC1"/>
    <property type="match status" value="1"/>
</dbReference>
<evidence type="ECO:0000313" key="3">
    <source>
        <dbReference type="EMBL" id="CAB4197656.1"/>
    </source>
</evidence>
<dbReference type="CDD" id="cd00093">
    <property type="entry name" value="HTH_XRE"/>
    <property type="match status" value="1"/>
</dbReference>
<dbReference type="GO" id="GO:0003677">
    <property type="term" value="F:DNA binding"/>
    <property type="evidence" value="ECO:0007669"/>
    <property type="project" value="UniProtKB-KW"/>
</dbReference>
<keyword evidence="1" id="KW-0238">DNA-binding</keyword>
<dbReference type="SUPFAM" id="SSF47413">
    <property type="entry name" value="lambda repressor-like DNA-binding domains"/>
    <property type="match status" value="1"/>
</dbReference>
<dbReference type="PANTHER" id="PTHR46797">
    <property type="entry name" value="HTH-TYPE TRANSCRIPTIONAL REGULATOR"/>
    <property type="match status" value="1"/>
</dbReference>
<name>A0A6J5RU05_9CAUD</name>
<dbReference type="EMBL" id="LR797257">
    <property type="protein sequence ID" value="CAB4197656.1"/>
    <property type="molecule type" value="Genomic_DNA"/>
</dbReference>
<gene>
    <name evidence="3" type="ORF">UFOVP1311_27</name>
</gene>
<accession>A0A6J5RU05</accession>
<feature type="domain" description="HTH cro/C1-type" evidence="2">
    <location>
        <begin position="9"/>
        <end position="64"/>
    </location>
</feature>
<dbReference type="PANTHER" id="PTHR46797:SF1">
    <property type="entry name" value="METHYLPHOSPHONATE SYNTHASE"/>
    <property type="match status" value="1"/>
</dbReference>
<organism evidence="3">
    <name type="scientific">uncultured Caudovirales phage</name>
    <dbReference type="NCBI Taxonomy" id="2100421"/>
    <lineage>
        <taxon>Viruses</taxon>
        <taxon>Duplodnaviria</taxon>
        <taxon>Heunggongvirae</taxon>
        <taxon>Uroviricota</taxon>
        <taxon>Caudoviricetes</taxon>
        <taxon>Peduoviridae</taxon>
        <taxon>Maltschvirus</taxon>
        <taxon>Maltschvirus maltsch</taxon>
    </lineage>
</organism>
<proteinExistence type="predicted"/>
<dbReference type="GO" id="GO:0003700">
    <property type="term" value="F:DNA-binding transcription factor activity"/>
    <property type="evidence" value="ECO:0007669"/>
    <property type="project" value="TreeGrafter"/>
</dbReference>
<evidence type="ECO:0000256" key="1">
    <source>
        <dbReference type="ARBA" id="ARBA00023125"/>
    </source>
</evidence>
<dbReference type="Gene3D" id="1.10.260.40">
    <property type="entry name" value="lambda repressor-like DNA-binding domains"/>
    <property type="match status" value="1"/>
</dbReference>
<dbReference type="InterPro" id="IPR010982">
    <property type="entry name" value="Lambda_DNA-bd_dom_sf"/>
</dbReference>
<protein>
    <submittedName>
        <fullName evidence="3">HipB Predicted transcriptional regulators</fullName>
    </submittedName>
</protein>
<dbReference type="Pfam" id="PF01381">
    <property type="entry name" value="HTH_3"/>
    <property type="match status" value="1"/>
</dbReference>
<sequence>MSNSLGEKIRRLRKEKDLTIEQLADQTDSSKGYIWELENRDTRKPSAEKIIKIAAILNVDIEFLLDDSKDTPDDNVLKNAFFQKFEKLNQKDQKKFMRIIERWGEDK</sequence>